<evidence type="ECO:0008006" key="4">
    <source>
        <dbReference type="Google" id="ProtNLM"/>
    </source>
</evidence>
<protein>
    <recommendedName>
        <fullName evidence="4">Glycosyltransferase RgtA/B/C/D-like domain-containing protein</fullName>
    </recommendedName>
</protein>
<feature type="transmembrane region" description="Helical" evidence="1">
    <location>
        <begin position="403"/>
        <end position="424"/>
    </location>
</feature>
<name>A0A432MMA5_9BACT</name>
<comment type="caution">
    <text evidence="2">The sequence shown here is derived from an EMBL/GenBank/DDBJ whole genome shotgun (WGS) entry which is preliminary data.</text>
</comment>
<dbReference type="AlphaFoldDB" id="A0A432MMA5"/>
<dbReference type="Proteomes" id="UP000280296">
    <property type="component" value="Unassembled WGS sequence"/>
</dbReference>
<reference evidence="2 3" key="1">
    <citation type="submission" date="2018-12" db="EMBL/GenBank/DDBJ databases">
        <authorList>
            <person name="Toschakov S.V."/>
        </authorList>
    </citation>
    <scope>NUCLEOTIDE SEQUENCE [LARGE SCALE GENOMIC DNA]</scope>
    <source>
        <strain evidence="2 3">GM2012</strain>
    </source>
</reference>
<reference evidence="2 3" key="2">
    <citation type="submission" date="2019-01" db="EMBL/GenBank/DDBJ databases">
        <title>Tautonia sociabilis, a novel thermotolerant planctomycete of Isosphaeraceae family, isolated from a 4000 m deep subterranean habitat.</title>
        <authorList>
            <person name="Kovaleva O.L."/>
            <person name="Elcheninov A.G."/>
            <person name="Van Heerden E."/>
            <person name="Toshchakov S.V."/>
            <person name="Novikov A."/>
            <person name="Bonch-Osmolovskaya E.A."/>
            <person name="Kublanov I.V."/>
        </authorList>
    </citation>
    <scope>NUCLEOTIDE SEQUENCE [LARGE SCALE GENOMIC DNA]</scope>
    <source>
        <strain evidence="2 3">GM2012</strain>
    </source>
</reference>
<feature type="transmembrane region" description="Helical" evidence="1">
    <location>
        <begin position="97"/>
        <end position="117"/>
    </location>
</feature>
<dbReference type="EMBL" id="RYZH01000009">
    <property type="protein sequence ID" value="RUL88542.1"/>
    <property type="molecule type" value="Genomic_DNA"/>
</dbReference>
<dbReference type="RefSeq" id="WP_126724468.1">
    <property type="nucleotide sequence ID" value="NZ_RYZH01000009.1"/>
</dbReference>
<feature type="transmembrane region" description="Helical" evidence="1">
    <location>
        <begin position="287"/>
        <end position="306"/>
    </location>
</feature>
<proteinExistence type="predicted"/>
<keyword evidence="1" id="KW-0472">Membrane</keyword>
<accession>A0A432MMA5</accession>
<sequence length="570" mass="61305">MRLVLRLLLLTCLAIALARAYAFLGYAAYQVVSPADAYHLEPKMAHLAWRVQHGRVLYPDWQSGPNHVTNFFSPLYFLAVGGIGRLLDAELEGLTRIGRVVTIASGLAAAALAGLASGRREGRFAGLFAGIVAIGAAPMIGFSTMVRPDTTADLLGFAGFLAAVGRGRPGRGRLALGGALLLAAIFAKQTAGLYAAAAVLALWLVGERRRSAILAGGIALASAALVAAVTMTVEPRFAADLLGEAGTPSSLENWRRILWRLWILGREMLLLTAVGVPLWVVRRRRDLPLLLPPAALMLCCSTAVLLNYREDPILMLTASLVPIVVLGLWAAIEPDRPREVPLATLAAVLLIGSAVAALKLGSELNYFMGLRLVAALAAGAIWGSVQRYCSSPEPGRSGAVRSVVMAVGLGVLGYGMIPSLVHALEQKGNVRSLVRFERGPGGVFVEARRQLQRVAADPGVWLLSDSGEIQLRQGDRAAFVDPWLFRVMVESGRIRPDAIRQRLEDRGYELVITTKDLWDAVEPYDSYTFGLPPELADAARRNYRLIGRHGGLFVYRPIETPAPPLERQGG</sequence>
<feature type="transmembrane region" description="Helical" evidence="1">
    <location>
        <begin position="339"/>
        <end position="358"/>
    </location>
</feature>
<feature type="transmembrane region" description="Helical" evidence="1">
    <location>
        <begin position="124"/>
        <end position="146"/>
    </location>
</feature>
<feature type="transmembrane region" description="Helical" evidence="1">
    <location>
        <begin position="179"/>
        <end position="205"/>
    </location>
</feature>
<dbReference type="OrthoDB" id="256986at2"/>
<evidence type="ECO:0000313" key="3">
    <source>
        <dbReference type="Proteomes" id="UP000280296"/>
    </source>
</evidence>
<feature type="transmembrane region" description="Helical" evidence="1">
    <location>
        <begin position="364"/>
        <end position="382"/>
    </location>
</feature>
<organism evidence="2 3">
    <name type="scientific">Tautonia sociabilis</name>
    <dbReference type="NCBI Taxonomy" id="2080755"/>
    <lineage>
        <taxon>Bacteria</taxon>
        <taxon>Pseudomonadati</taxon>
        <taxon>Planctomycetota</taxon>
        <taxon>Planctomycetia</taxon>
        <taxon>Isosphaerales</taxon>
        <taxon>Isosphaeraceae</taxon>
        <taxon>Tautonia</taxon>
    </lineage>
</organism>
<keyword evidence="1" id="KW-0812">Transmembrane</keyword>
<feature type="transmembrane region" description="Helical" evidence="1">
    <location>
        <begin position="212"/>
        <end position="233"/>
    </location>
</feature>
<evidence type="ECO:0000256" key="1">
    <source>
        <dbReference type="SAM" id="Phobius"/>
    </source>
</evidence>
<gene>
    <name evidence="2" type="ORF">TsocGM_06365</name>
</gene>
<feature type="transmembrane region" description="Helical" evidence="1">
    <location>
        <begin position="257"/>
        <end position="280"/>
    </location>
</feature>
<evidence type="ECO:0000313" key="2">
    <source>
        <dbReference type="EMBL" id="RUL88542.1"/>
    </source>
</evidence>
<keyword evidence="1" id="KW-1133">Transmembrane helix</keyword>
<keyword evidence="3" id="KW-1185">Reference proteome</keyword>
<feature type="transmembrane region" description="Helical" evidence="1">
    <location>
        <begin position="312"/>
        <end position="332"/>
    </location>
</feature>